<evidence type="ECO:0000256" key="1">
    <source>
        <dbReference type="SAM" id="Coils"/>
    </source>
</evidence>
<dbReference type="Gene3D" id="1.25.10.10">
    <property type="entry name" value="Leucine-rich Repeat Variant"/>
    <property type="match status" value="1"/>
</dbReference>
<dbReference type="InterPro" id="IPR011989">
    <property type="entry name" value="ARM-like"/>
</dbReference>
<keyword evidence="1" id="KW-0175">Coiled coil</keyword>
<evidence type="ECO:0000313" key="3">
    <source>
        <dbReference type="Proteomes" id="UP000627292"/>
    </source>
</evidence>
<evidence type="ECO:0008006" key="4">
    <source>
        <dbReference type="Google" id="ProtNLM"/>
    </source>
</evidence>
<name>A0A917MXB2_9BACT</name>
<sequence length="333" mass="37439">MNDPQEYLNRLQQELKDAEAKYALLLENFKTATDSAALQKALEAIPFIKDAQAVQKAMALFNDKQEQPVVRRLALQKITGAIGDNKTYVENILAVLNDETAPAELRKSVLTALQTLDFSSNAMIAKRSDFKVVLRKLLDDDDPELKAMSAEKLALQKDEYVQRRLLKGLQEKDESLVSAAKAIQLLAYDAHANYYPVVRSILSNEATDSITKVEAIHALAFDQESKPLLQNLMQNKTQLKQIRVSSATAMELGHVNDFIAAAKRIVLDEDDYDDIRIACLSSLAHQPDKDEVFNDDQFVQKISLAKNLTGIKNLKKMSELYLGKARTFRQNKK</sequence>
<reference evidence="2" key="2">
    <citation type="submission" date="2020-09" db="EMBL/GenBank/DDBJ databases">
        <authorList>
            <person name="Sun Q."/>
            <person name="Zhou Y."/>
        </authorList>
    </citation>
    <scope>NUCLEOTIDE SEQUENCE</scope>
    <source>
        <strain evidence="2">CGMCC 1.15290</strain>
    </source>
</reference>
<dbReference type="Proteomes" id="UP000627292">
    <property type="component" value="Unassembled WGS sequence"/>
</dbReference>
<organism evidence="2 3">
    <name type="scientific">Filimonas zeae</name>
    <dbReference type="NCBI Taxonomy" id="1737353"/>
    <lineage>
        <taxon>Bacteria</taxon>
        <taxon>Pseudomonadati</taxon>
        <taxon>Bacteroidota</taxon>
        <taxon>Chitinophagia</taxon>
        <taxon>Chitinophagales</taxon>
        <taxon>Chitinophagaceae</taxon>
        <taxon>Filimonas</taxon>
    </lineage>
</organism>
<dbReference type="EMBL" id="BMIB01000003">
    <property type="protein sequence ID" value="GGH72529.1"/>
    <property type="molecule type" value="Genomic_DNA"/>
</dbReference>
<dbReference type="AlphaFoldDB" id="A0A917MXB2"/>
<accession>A0A917MXB2</accession>
<comment type="caution">
    <text evidence="2">The sequence shown here is derived from an EMBL/GenBank/DDBJ whole genome shotgun (WGS) entry which is preliminary data.</text>
</comment>
<dbReference type="InterPro" id="IPR016024">
    <property type="entry name" value="ARM-type_fold"/>
</dbReference>
<gene>
    <name evidence="2" type="ORF">GCM10011379_33050</name>
</gene>
<reference evidence="2" key="1">
    <citation type="journal article" date="2014" name="Int. J. Syst. Evol. Microbiol.">
        <title>Complete genome sequence of Corynebacterium casei LMG S-19264T (=DSM 44701T), isolated from a smear-ripened cheese.</title>
        <authorList>
            <consortium name="US DOE Joint Genome Institute (JGI-PGF)"/>
            <person name="Walter F."/>
            <person name="Albersmeier A."/>
            <person name="Kalinowski J."/>
            <person name="Ruckert C."/>
        </authorList>
    </citation>
    <scope>NUCLEOTIDE SEQUENCE</scope>
    <source>
        <strain evidence="2">CGMCC 1.15290</strain>
    </source>
</reference>
<protein>
    <recommendedName>
        <fullName evidence="4">HEAT repeat domain-containing protein</fullName>
    </recommendedName>
</protein>
<dbReference type="SUPFAM" id="SSF48371">
    <property type="entry name" value="ARM repeat"/>
    <property type="match status" value="1"/>
</dbReference>
<evidence type="ECO:0000313" key="2">
    <source>
        <dbReference type="EMBL" id="GGH72529.1"/>
    </source>
</evidence>
<feature type="coiled-coil region" evidence="1">
    <location>
        <begin position="1"/>
        <end position="28"/>
    </location>
</feature>
<proteinExistence type="predicted"/>
<dbReference type="RefSeq" id="WP_188954226.1">
    <property type="nucleotide sequence ID" value="NZ_BMIB01000003.1"/>
</dbReference>
<keyword evidence="3" id="KW-1185">Reference proteome</keyword>